<evidence type="ECO:0000256" key="5">
    <source>
        <dbReference type="ARBA" id="ARBA00023012"/>
    </source>
</evidence>
<dbReference type="KEGG" id="mej:Q7A_1798"/>
<evidence type="ECO:0000256" key="1">
    <source>
        <dbReference type="ARBA" id="ARBA00000085"/>
    </source>
</evidence>
<evidence type="ECO:0000256" key="3">
    <source>
        <dbReference type="ARBA" id="ARBA00022679"/>
    </source>
</evidence>
<reference evidence="7 8" key="1">
    <citation type="journal article" date="2012" name="J. Bacteriol.">
        <title>Complete genome sequences of Methylophaga sp. strain JAM1 and Methylophaga sp. strain JAM7.</title>
        <authorList>
            <person name="Villeneuve C."/>
            <person name="Martineau C."/>
            <person name="Mauffrey F."/>
            <person name="Villemur R."/>
        </authorList>
    </citation>
    <scope>NUCLEOTIDE SEQUENCE [LARGE SCALE GENOMIC DNA]</scope>
    <source>
        <strain evidence="7 8">JAM1</strain>
    </source>
</reference>
<comment type="catalytic activity">
    <reaction evidence="1">
        <text>ATP + protein L-histidine = ADP + protein N-phospho-L-histidine.</text>
        <dbReference type="EC" id="2.7.13.3"/>
    </reaction>
</comment>
<evidence type="ECO:0000256" key="4">
    <source>
        <dbReference type="ARBA" id="ARBA00022777"/>
    </source>
</evidence>
<dbReference type="InterPro" id="IPR050482">
    <property type="entry name" value="Sensor_HK_TwoCompSys"/>
</dbReference>
<accession>I1XJP7</accession>
<name>I1XJP7_METNJ</name>
<keyword evidence="4 7" id="KW-0418">Kinase</keyword>
<dbReference type="Proteomes" id="UP000009144">
    <property type="component" value="Chromosome"/>
</dbReference>
<dbReference type="PANTHER" id="PTHR24421">
    <property type="entry name" value="NITRATE/NITRITE SENSOR PROTEIN NARX-RELATED"/>
    <property type="match status" value="1"/>
</dbReference>
<evidence type="ECO:0000256" key="2">
    <source>
        <dbReference type="ARBA" id="ARBA00012438"/>
    </source>
</evidence>
<dbReference type="HOGENOM" id="CLU_1208660_0_0_6"/>
<dbReference type="Gene3D" id="3.30.565.10">
    <property type="entry name" value="Histidine kinase-like ATPase, C-terminal domain"/>
    <property type="match status" value="1"/>
</dbReference>
<dbReference type="AlphaFoldDB" id="I1XJP7"/>
<dbReference type="GO" id="GO:0000160">
    <property type="term" value="P:phosphorelay signal transduction system"/>
    <property type="evidence" value="ECO:0007669"/>
    <property type="project" value="UniProtKB-KW"/>
</dbReference>
<dbReference type="EMBL" id="CP003390">
    <property type="protein sequence ID" value="AFI84616.1"/>
    <property type="molecule type" value="Genomic_DNA"/>
</dbReference>
<proteinExistence type="predicted"/>
<organism evidence="7 8">
    <name type="scientific">Methylophaga nitratireducenticrescens</name>
    <dbReference type="NCBI Taxonomy" id="754476"/>
    <lineage>
        <taxon>Bacteria</taxon>
        <taxon>Pseudomonadati</taxon>
        <taxon>Pseudomonadota</taxon>
        <taxon>Gammaproteobacteria</taxon>
        <taxon>Thiotrichales</taxon>
        <taxon>Piscirickettsiaceae</taxon>
        <taxon>Methylophaga</taxon>
    </lineage>
</organism>
<dbReference type="InterPro" id="IPR003594">
    <property type="entry name" value="HATPase_dom"/>
</dbReference>
<dbReference type="EC" id="2.7.13.3" evidence="2"/>
<dbReference type="STRING" id="754476.Q7A_1798"/>
<dbReference type="Pfam" id="PF02518">
    <property type="entry name" value="HATPase_c"/>
    <property type="match status" value="1"/>
</dbReference>
<dbReference type="InterPro" id="IPR036890">
    <property type="entry name" value="HATPase_C_sf"/>
</dbReference>
<dbReference type="RefSeq" id="WP_014706987.1">
    <property type="nucleotide sequence ID" value="NC_017857.3"/>
</dbReference>
<gene>
    <name evidence="7" type="ordered locus">Q7A_1798</name>
</gene>
<dbReference type="GO" id="GO:0004673">
    <property type="term" value="F:protein histidine kinase activity"/>
    <property type="evidence" value="ECO:0007669"/>
    <property type="project" value="UniProtKB-EC"/>
</dbReference>
<evidence type="ECO:0000313" key="7">
    <source>
        <dbReference type="EMBL" id="AFI84616.1"/>
    </source>
</evidence>
<protein>
    <recommendedName>
        <fullName evidence="2">histidine kinase</fullName>
        <ecNumber evidence="2">2.7.13.3</ecNumber>
    </recommendedName>
</protein>
<dbReference type="eggNOG" id="COG4585">
    <property type="taxonomic scope" value="Bacteria"/>
</dbReference>
<dbReference type="CDD" id="cd16917">
    <property type="entry name" value="HATPase_UhpB-NarQ-NarX-like"/>
    <property type="match status" value="1"/>
</dbReference>
<dbReference type="PANTHER" id="PTHR24421:SF10">
    <property type="entry name" value="NITRATE_NITRITE SENSOR PROTEIN NARQ"/>
    <property type="match status" value="1"/>
</dbReference>
<keyword evidence="8" id="KW-1185">Reference proteome</keyword>
<keyword evidence="3" id="KW-0808">Transferase</keyword>
<evidence type="ECO:0000313" key="8">
    <source>
        <dbReference type="Proteomes" id="UP000009144"/>
    </source>
</evidence>
<dbReference type="PATRIC" id="fig|754476.3.peg.1777"/>
<feature type="domain" description="Histidine kinase/HSP90-like ATPase" evidence="6">
    <location>
        <begin position="142"/>
        <end position="229"/>
    </location>
</feature>
<dbReference type="SUPFAM" id="SSF55874">
    <property type="entry name" value="ATPase domain of HSP90 chaperone/DNA topoisomerase II/histidine kinase"/>
    <property type="match status" value="1"/>
</dbReference>
<sequence length="229" mass="25905">MKLPLQIENTQPYNVINDQSEMEIIKEITALQENLARDLHDDLSQYITTMTLYISEILASKKLKSAYHYANEMKSVSNDMNDSLKKLLASLRTKKIASNDSHHLTREDYQTLLSKWEELNPSISFNYQLGLIACINDSVLSQCYQIVKEALVNISRHAKAKHVQVKIGRNNNTFQISISDDGLGFNTSQTDNFKFGVIGMKERAKKINAFINISSAPNHGTSIQINVPL</sequence>
<dbReference type="OrthoDB" id="9811306at2"/>
<evidence type="ECO:0000259" key="6">
    <source>
        <dbReference type="Pfam" id="PF02518"/>
    </source>
</evidence>
<reference evidence="7 8" key="2">
    <citation type="journal article" date="2013" name="Int. J. Syst. Evol. Microbiol.">
        <title>Methylophaga nitratireducenticrescens sp. nov. and Methylophaga frappieri sp. nov., isolated from the biofilm of the methanol-fed denitrification system treating the seawater at the Montreal Biodome.</title>
        <authorList>
            <person name="Villeneuve C."/>
            <person name="Martineau C."/>
            <person name="Mauffrey F."/>
            <person name="Villemur R."/>
        </authorList>
    </citation>
    <scope>NUCLEOTIDE SEQUENCE [LARGE SCALE GENOMIC DNA]</scope>
    <source>
        <strain evidence="7 8">JAM1</strain>
    </source>
</reference>
<keyword evidence="5" id="KW-0902">Two-component regulatory system</keyword>